<sequence length="667" mass="74063">MGCAQSRIENEEAVSRCKERRQLMKEAVASRNAFAASHSAYVVAIKNTGAALSDFGQGEAPEGAATIARPGNPAENLLPPPPPLPDFSPSPLQRSISMPDLPKKFHSKSPVDDAILEEQDDDDVDKDVNVGAGAGDRVAPAIAAPVQSSPVASPPPPPPSRAQAVPSPPPPPMPEAGGMGTWDYFFAMDENISMPGPSLSQTEQIRSEVEESLQPQPLEKPSVSGDPGEEPPATPDKEVVETPALQKPVKKKQSGILHHQHAASTSAMEIKKGKMLGPSSNVSLLQLLMDLDEHFLRASESAHDISKMLEATRMHYHSNFADNRGHIDHSARVLQVITWNRSFKGIPYANDGKDDYDNGEYETHATVLDKMLAWEKKLYEEVKAGELMKIEYQRKVALLNRQKKRGTNPETIEKTKAAVSHLHTRYIVDMQSMDSTVSEIQHLRDAQLYPRLVELVDGMGNMWEAMLHHHSCQLKLVVDLRALDIPNAPMETTEQHYGRTVQLQEVVKDWQSQFENLVKYQKDYIHFMNSWLKLNLIPIESSLKEKVSSPPRVHHPPIQVLLCAWNDQLEKLPDDLAKSAISSFSAVIKTIALLQHDELKQRDKCEETRKEYTRKARAFEDWHHKFCQKKGGNCGGGRCGGEYRGGEHEGSGDGEEVCGRFVEDEVG</sequence>
<feature type="compositionally biased region" description="Basic residues" evidence="1">
    <location>
        <begin position="248"/>
        <end position="261"/>
    </location>
</feature>
<dbReference type="Pfam" id="PF04783">
    <property type="entry name" value="DUF630"/>
    <property type="match status" value="1"/>
</dbReference>
<dbReference type="OrthoDB" id="1660156at2759"/>
<accession>A0A835U7L6</accession>
<organism evidence="4 5">
    <name type="scientific">Vanilla planifolia</name>
    <name type="common">Vanilla</name>
    <dbReference type="NCBI Taxonomy" id="51239"/>
    <lineage>
        <taxon>Eukaryota</taxon>
        <taxon>Viridiplantae</taxon>
        <taxon>Streptophyta</taxon>
        <taxon>Embryophyta</taxon>
        <taxon>Tracheophyta</taxon>
        <taxon>Spermatophyta</taxon>
        <taxon>Magnoliopsida</taxon>
        <taxon>Liliopsida</taxon>
        <taxon>Asparagales</taxon>
        <taxon>Orchidaceae</taxon>
        <taxon>Vanilloideae</taxon>
        <taxon>Vanilleae</taxon>
        <taxon>Vanilla</taxon>
    </lineage>
</organism>
<name>A0A835U7L6_VANPL</name>
<dbReference type="InterPro" id="IPR006868">
    <property type="entry name" value="DUF630"/>
</dbReference>
<protein>
    <recommendedName>
        <fullName evidence="6">Nitrate regulatory gene2 protein</fullName>
    </recommendedName>
</protein>
<feature type="domain" description="DUF630" evidence="3">
    <location>
        <begin position="1"/>
        <end position="59"/>
    </location>
</feature>
<evidence type="ECO:0000313" key="4">
    <source>
        <dbReference type="EMBL" id="KAG0452619.1"/>
    </source>
</evidence>
<dbReference type="InterPro" id="IPR006867">
    <property type="entry name" value="DUF632"/>
</dbReference>
<gene>
    <name evidence="4" type="ORF">HPP92_025283</name>
</gene>
<evidence type="ECO:0000313" key="5">
    <source>
        <dbReference type="Proteomes" id="UP000636800"/>
    </source>
</evidence>
<feature type="region of interest" description="Disordered" evidence="1">
    <location>
        <begin position="54"/>
        <end position="181"/>
    </location>
</feature>
<evidence type="ECO:0000259" key="2">
    <source>
        <dbReference type="Pfam" id="PF04782"/>
    </source>
</evidence>
<evidence type="ECO:0000259" key="3">
    <source>
        <dbReference type="Pfam" id="PF04783"/>
    </source>
</evidence>
<dbReference type="Proteomes" id="UP000636800">
    <property type="component" value="Unassembled WGS sequence"/>
</dbReference>
<proteinExistence type="predicted"/>
<feature type="compositionally biased region" description="Pro residues" evidence="1">
    <location>
        <begin position="78"/>
        <end position="88"/>
    </location>
</feature>
<dbReference type="PANTHER" id="PTHR21450">
    <property type="entry name" value="PROTEIN ALTERED PHOSPHATE STARVATION RESPONSE 1"/>
    <property type="match status" value="1"/>
</dbReference>
<dbReference type="PANTHER" id="PTHR21450:SF7">
    <property type="entry name" value="DNA LIGASE (DUF630 AND DUF632)"/>
    <property type="match status" value="1"/>
</dbReference>
<dbReference type="EMBL" id="JADCNL010000014">
    <property type="protein sequence ID" value="KAG0452619.1"/>
    <property type="molecule type" value="Genomic_DNA"/>
</dbReference>
<evidence type="ECO:0000256" key="1">
    <source>
        <dbReference type="SAM" id="MobiDB-lite"/>
    </source>
</evidence>
<reference evidence="4 5" key="1">
    <citation type="journal article" date="2020" name="Nat. Food">
        <title>A phased Vanilla planifolia genome enables genetic improvement of flavour and production.</title>
        <authorList>
            <person name="Hasing T."/>
            <person name="Tang H."/>
            <person name="Brym M."/>
            <person name="Khazi F."/>
            <person name="Huang T."/>
            <person name="Chambers A.H."/>
        </authorList>
    </citation>
    <scope>NUCLEOTIDE SEQUENCE [LARGE SCALE GENOMIC DNA]</scope>
    <source>
        <tissue evidence="4">Leaf</tissue>
    </source>
</reference>
<comment type="caution">
    <text evidence="4">The sequence shown here is derived from an EMBL/GenBank/DDBJ whole genome shotgun (WGS) entry which is preliminary data.</text>
</comment>
<dbReference type="AlphaFoldDB" id="A0A835U7L6"/>
<keyword evidence="5" id="KW-1185">Reference proteome</keyword>
<evidence type="ECO:0008006" key="6">
    <source>
        <dbReference type="Google" id="ProtNLM"/>
    </source>
</evidence>
<dbReference type="Pfam" id="PF04782">
    <property type="entry name" value="DUF632"/>
    <property type="match status" value="1"/>
</dbReference>
<feature type="region of interest" description="Disordered" evidence="1">
    <location>
        <begin position="193"/>
        <end position="266"/>
    </location>
</feature>
<feature type="domain" description="DUF632" evidence="2">
    <location>
        <begin position="284"/>
        <end position="589"/>
    </location>
</feature>
<feature type="compositionally biased region" description="Low complexity" evidence="1">
    <location>
        <begin position="129"/>
        <end position="151"/>
    </location>
</feature>
<feature type="compositionally biased region" description="Acidic residues" evidence="1">
    <location>
        <begin position="114"/>
        <end position="125"/>
    </location>
</feature>
<feature type="compositionally biased region" description="Pro residues" evidence="1">
    <location>
        <begin position="152"/>
        <end position="174"/>
    </location>
</feature>